<feature type="transmembrane region" description="Helical" evidence="16">
    <location>
        <begin position="1586"/>
        <end position="1615"/>
    </location>
</feature>
<feature type="transmembrane region" description="Helical" evidence="16">
    <location>
        <begin position="1534"/>
        <end position="1554"/>
    </location>
</feature>
<dbReference type="PRINTS" id="PR00170">
    <property type="entry name" value="NACHANNEL"/>
</dbReference>
<feature type="domain" description="Ion transport" evidence="18">
    <location>
        <begin position="1471"/>
        <end position="1721"/>
    </location>
</feature>
<evidence type="ECO:0000256" key="6">
    <source>
        <dbReference type="ARBA" id="ARBA00022737"/>
    </source>
</evidence>
<dbReference type="InterPro" id="IPR001696">
    <property type="entry name" value="Na_channel_asu"/>
</dbReference>
<feature type="region of interest" description="Disordered" evidence="17">
    <location>
        <begin position="1009"/>
        <end position="1052"/>
    </location>
</feature>
<evidence type="ECO:0000256" key="10">
    <source>
        <dbReference type="ARBA" id="ARBA00023065"/>
    </source>
</evidence>
<dbReference type="Proteomes" id="UP000515135">
    <property type="component" value="Unplaced"/>
</dbReference>
<dbReference type="PANTHER" id="PTHR10037">
    <property type="entry name" value="VOLTAGE-GATED CATION CHANNEL CALCIUM AND SODIUM"/>
    <property type="match status" value="1"/>
</dbReference>
<evidence type="ECO:0000259" key="18">
    <source>
        <dbReference type="Pfam" id="PF00520"/>
    </source>
</evidence>
<evidence type="ECO:0000256" key="11">
    <source>
        <dbReference type="ARBA" id="ARBA00023136"/>
    </source>
</evidence>
<dbReference type="Pfam" id="PF00520">
    <property type="entry name" value="Ion_trans"/>
    <property type="match status" value="4"/>
</dbReference>
<feature type="transmembrane region" description="Helical" evidence="16">
    <location>
        <begin position="784"/>
        <end position="804"/>
    </location>
</feature>
<evidence type="ECO:0000256" key="4">
    <source>
        <dbReference type="ARBA" id="ARBA00022475"/>
    </source>
</evidence>
<dbReference type="Gene3D" id="1.10.287.70">
    <property type="match status" value="4"/>
</dbReference>
<feature type="transmembrane region" description="Helical" evidence="16">
    <location>
        <begin position="617"/>
        <end position="641"/>
    </location>
</feature>
<dbReference type="PANTHER" id="PTHR10037:SF288">
    <property type="entry name" value="SODIUM CHANNEL PROTEIN PARA"/>
    <property type="match status" value="1"/>
</dbReference>
<gene>
    <name evidence="20" type="primary">LOC109467633</name>
</gene>
<dbReference type="GO" id="GO:0086010">
    <property type="term" value="P:membrane depolarization during action potential"/>
    <property type="evidence" value="ECO:0007669"/>
    <property type="project" value="TreeGrafter"/>
</dbReference>
<dbReference type="KEGG" id="bbel:109467633"/>
<feature type="transmembrane region" description="Helical" evidence="16">
    <location>
        <begin position="1688"/>
        <end position="1712"/>
    </location>
</feature>
<keyword evidence="9 16" id="KW-0915">Sodium</keyword>
<feature type="domain" description="Ion transport" evidence="18">
    <location>
        <begin position="140"/>
        <end position="423"/>
    </location>
</feature>
<feature type="transmembrane region" description="Helical" evidence="16">
    <location>
        <begin position="735"/>
        <end position="764"/>
    </location>
</feature>
<dbReference type="InterPro" id="IPR005821">
    <property type="entry name" value="Ion_trans_dom"/>
</dbReference>
<feature type="transmembrane region" description="Helical" evidence="16">
    <location>
        <begin position="260"/>
        <end position="280"/>
    </location>
</feature>
<evidence type="ECO:0000256" key="1">
    <source>
        <dbReference type="ARBA" id="ARBA00004651"/>
    </source>
</evidence>
<evidence type="ECO:0000256" key="7">
    <source>
        <dbReference type="ARBA" id="ARBA00022882"/>
    </source>
</evidence>
<keyword evidence="15 16" id="KW-0407">Ion channel</keyword>
<evidence type="ECO:0000256" key="8">
    <source>
        <dbReference type="ARBA" id="ARBA00022989"/>
    </source>
</evidence>
<dbReference type="OrthoDB" id="2984333at2759"/>
<feature type="transmembrane region" description="Helical" evidence="16">
    <location>
        <begin position="169"/>
        <end position="190"/>
    </location>
</feature>
<evidence type="ECO:0000313" key="20">
    <source>
        <dbReference type="RefSeq" id="XP_019621226.1"/>
    </source>
</evidence>
<comment type="subcellular location">
    <subcellularLocation>
        <location evidence="1 16">Cell membrane</location>
        <topology evidence="1 16">Multi-pass membrane protein</topology>
    </subcellularLocation>
</comment>
<keyword evidence="5 16" id="KW-0812">Transmembrane</keyword>
<keyword evidence="11 16" id="KW-0472">Membrane</keyword>
<feature type="compositionally biased region" description="Polar residues" evidence="17">
    <location>
        <begin position="1865"/>
        <end position="1875"/>
    </location>
</feature>
<feature type="transmembrane region" description="Helical" evidence="16">
    <location>
        <begin position="1221"/>
        <end position="1241"/>
    </location>
</feature>
<dbReference type="GO" id="GO:0005248">
    <property type="term" value="F:voltage-gated sodium channel activity"/>
    <property type="evidence" value="ECO:0007669"/>
    <property type="project" value="InterPro"/>
</dbReference>
<evidence type="ECO:0000256" key="12">
    <source>
        <dbReference type="ARBA" id="ARBA00023157"/>
    </source>
</evidence>
<evidence type="ECO:0000256" key="3">
    <source>
        <dbReference type="ARBA" id="ARBA00022461"/>
    </source>
</evidence>
<feature type="region of interest" description="Disordered" evidence="17">
    <location>
        <begin position="26"/>
        <end position="76"/>
    </location>
</feature>
<protein>
    <recommendedName>
        <fullName evidence="16">Sodium channel protein</fullName>
    </recommendedName>
</protein>
<sequence length="1925" mass="216498">MERAYMFHPFTRETLLEIEQRIEEEKAYEEAALSQPGSPAHSPPGSPGHHSGADREARPGSDAPDTELEAGRSLPTSLGRFPKKLYGRPVEDIDPYYRNKKTFMVVGKKGEIARFSATNGLWILSPFNPIRGLALYILVHPWFSLLVMLAILANCVFMTMTAPPEITEYVFTGIYSFEMIVKILARGFILEPFTYLRDAWNWLDFIVILLAYVTMFVDLGNLSALRAFRVLRALKTISVVPGLKTIVKALIESVKNLRDVILLTVFCLAVFSLLALQLYMGTLLNKCVRDLPTDNGTALNLTDEVYMAHINNETNWYFYNGEWPLCGNASGAGQCPTGYTCLPGIGTNPNHGFTNFDTFGYAMLSSFRLITQDYWENLYQLIIRAAGPWNMLFFVFIIFLGSCYLINLMLAVVAMSYADANDNDDDDDSSSSSSSSSSCSCSGSRSCQSGDCCCDCASMASDNKHGSTDSLDKTGSKRDSRFSIHSVILRSRSYELLSDGVVPSSTMDSMIHSPDTDRTSLPGILSDQSEMDMKVISEGKVPNGMVVEPRSDKVSDWPGVGDIRGKSSREIAWYYDTDDEEDAENKPRLTEKLKSWCCNTFWNSWECCSCFKRFQEILSLLVMDPLVDLLITLCIVLNTMFMAMDHYGKSESFELTLKTGNYVFTAIFAAEFFLKLLALGPTVYFSSGWNCFDAIIVILSLAELGLEGVQGLSVLRSFRLLRVFKLAKSWPTLNLLISIIGSSIGALGNLTFILGIVVYIFAVIGMQLFGAEYEKRLDLFDGELPRWSFVDFLHSFLIIFRVLCGEWIENMWVCMLVNGWACIPLFILSMIIGNLVILNLFLALLLSCFSADSLADRPEGDGEPNNLQLAVEKLKRWAHMLLDFCRPSFWRERRKGKGKCNEQHTADLANSEEAAEQDAEEAAETLPTVTSSHFLLESAAPAPLCKFGSNYDVTIVVPTPSMNGHTPTGGPVQIKDAASNQTPVCNHRISEKGADDLGIVIEFGAAQSSPVGENGKHVNCKAGNRPDNSASEQKGAQSVEQSTSHGNVQDEENEDPDVIIDCCPPVCYPCCYKCCACANEERKAGEMWKNVRLKANFIVLHKYFETFIVGMILLSSLALAFEDIYLKDRPALQLGLNIADRLFAVIFCGEMLIKWVAFGYRKYFTNAWCWLDFVIVMHGFVGLEKQFLARERLRSSSRHTVRLHCSCAVLMNRTRRFGASFQISLLGIGAEALGLSNLSAFRSMRTLRALRPLRAISRAEGMRVVVNALVKAIPSIMNVLMVCLVFWLIFAIMGVQLFGGQFFKCVDENNKRLPINITDNKEECLMKNYTWINSKINFDNVGQAYLVLFQVATFKGWIEIMADAVDVRGVGMQPDRETSLYFYLYFVVFIIFGSFFTLNLFIGVIIDNFNAQKKCMIREGGDSEDLFMTEDQKKYRKAMKKLGSKNAKKAIPRPSNCVQGWFYDTALNTKFDITIMVFICLNMVSMMIEHYRQSEKLKEALELINIIFIAVFTFEAVLKIVGQRWYYFKQPWNIFDFVVVVMSLLGLILADFIAKYFVSPTLLRVVRVARIGRVLRLIRGAKGIRTLLFALALSLPALLNIGLLLFLVMFIFAIFGMSNFAYVKKSNGLNDVINFETFGNSMITLFQVSTSAGWNGILDPLINDGPPNCDPSADTPSSNGDCGNSGVAIFYMVVYLMVSFLIVINMYIAIILDNFSQVRQEVEEGGVTEDDVEMFYAVWERYDPDATEYIQYERLSDFVNELEPPLQIKKPNKITLAYLNIPIMQGERIYSKHLLKALTKFVLGTVGKEDDDDEEDVPGSEEEHKMKEIPISSTLVKRREEVAARVFQRWYRKIMSERKKKLLDNRTSNELTEQASMEEPKPSPGERKRKQKSTLPIILKPTLLDPASLIKSPKLTIRGKKDTNR</sequence>
<comment type="function">
    <text evidence="16">Mediates the voltage-dependent sodium ion permeability of excitable membranes. Assuming opened or closed conformations in response to the voltage difference across the membrane, the protein forms a sodium-selective channel through which Na(+) ions may pass in accordance with their electrochemical gradient.</text>
</comment>
<evidence type="ECO:0000256" key="2">
    <source>
        <dbReference type="ARBA" id="ARBA00022448"/>
    </source>
</evidence>
<keyword evidence="8 16" id="KW-1133">Transmembrane helix</keyword>
<dbReference type="Gene3D" id="1.20.120.350">
    <property type="entry name" value="Voltage-gated potassium channels. Chain C"/>
    <property type="match status" value="4"/>
</dbReference>
<keyword evidence="3 16" id="KW-0894">Sodium channel</keyword>
<feature type="transmembrane region" description="Helical" evidence="16">
    <location>
        <begin position="816"/>
        <end position="846"/>
    </location>
</feature>
<keyword evidence="14 16" id="KW-0739">Sodium transport</keyword>
<dbReference type="RefSeq" id="XP_019621226.1">
    <property type="nucleotide sequence ID" value="XM_019765667.1"/>
</dbReference>
<dbReference type="InterPro" id="IPR043203">
    <property type="entry name" value="VGCC_Ca_Na"/>
</dbReference>
<dbReference type="CDD" id="cd13433">
    <property type="entry name" value="Na_channel_gate"/>
    <property type="match status" value="1"/>
</dbReference>
<keyword evidence="12" id="KW-1015">Disulfide bond</keyword>
<feature type="transmembrane region" description="Helical" evidence="16">
    <location>
        <begin position="1382"/>
        <end position="1406"/>
    </location>
</feature>
<dbReference type="InterPro" id="IPR044564">
    <property type="entry name" value="Na_chnl_inactivation_gate"/>
</dbReference>
<proteinExistence type="inferred from homology"/>
<keyword evidence="19" id="KW-1185">Reference proteome</keyword>
<evidence type="ECO:0000256" key="16">
    <source>
        <dbReference type="RuleBase" id="RU361132"/>
    </source>
</evidence>
<dbReference type="FunFam" id="1.20.120.350:FF:000022">
    <property type="entry name" value="Sodium channel protein"/>
    <property type="match status" value="1"/>
</dbReference>
<feature type="transmembrane region" description="Helical" evidence="16">
    <location>
        <begin position="662"/>
        <end position="682"/>
    </location>
</feature>
<evidence type="ECO:0000256" key="5">
    <source>
        <dbReference type="ARBA" id="ARBA00022692"/>
    </source>
</evidence>
<organism evidence="19 20">
    <name type="scientific">Branchiostoma belcheri</name>
    <name type="common">Amphioxus</name>
    <dbReference type="NCBI Taxonomy" id="7741"/>
    <lineage>
        <taxon>Eukaryota</taxon>
        <taxon>Metazoa</taxon>
        <taxon>Chordata</taxon>
        <taxon>Cephalochordata</taxon>
        <taxon>Leptocardii</taxon>
        <taxon>Amphioxiformes</taxon>
        <taxon>Branchiostomatidae</taxon>
        <taxon>Branchiostoma</taxon>
    </lineage>
</organism>
<keyword evidence="10 16" id="KW-0406">Ion transport</keyword>
<feature type="compositionally biased region" description="Low complexity" evidence="17">
    <location>
        <begin position="430"/>
        <end position="445"/>
    </location>
</feature>
<evidence type="ECO:0000256" key="14">
    <source>
        <dbReference type="ARBA" id="ARBA00023201"/>
    </source>
</evidence>
<feature type="domain" description="Ion transport" evidence="18">
    <location>
        <begin position="625"/>
        <end position="850"/>
    </location>
</feature>
<dbReference type="GO" id="GO:0019228">
    <property type="term" value="P:neuronal action potential"/>
    <property type="evidence" value="ECO:0007669"/>
    <property type="project" value="TreeGrafter"/>
</dbReference>
<comment type="similarity">
    <text evidence="16">Belongs to the sodium channel (TC 1.A.1.10) family.</text>
</comment>
<feature type="transmembrane region" description="Helical" evidence="16">
    <location>
        <begin position="1279"/>
        <end position="1303"/>
    </location>
</feature>
<evidence type="ECO:0000256" key="15">
    <source>
        <dbReference type="ARBA" id="ARBA00023303"/>
    </source>
</evidence>
<keyword evidence="6" id="KW-0677">Repeat</keyword>
<dbReference type="FunFam" id="1.20.120.350:FF:000019">
    <property type="entry name" value="Sodium channel protein"/>
    <property type="match status" value="1"/>
</dbReference>
<evidence type="ECO:0000256" key="13">
    <source>
        <dbReference type="ARBA" id="ARBA00023180"/>
    </source>
</evidence>
<comment type="caution">
    <text evidence="16">Lacks conserved residue(s) required for the propagation of feature annotation.</text>
</comment>
<dbReference type="FunFam" id="1.10.287.70:FF:000046">
    <property type="entry name" value="Sodium channel protein"/>
    <property type="match status" value="1"/>
</dbReference>
<dbReference type="Gene3D" id="1.10.238.10">
    <property type="entry name" value="EF-hand"/>
    <property type="match status" value="1"/>
</dbReference>
<dbReference type="InterPro" id="IPR027359">
    <property type="entry name" value="Volt_channel_dom_sf"/>
</dbReference>
<feature type="compositionally biased region" description="Polar residues" evidence="17">
    <location>
        <begin position="1026"/>
        <end position="1047"/>
    </location>
</feature>
<feature type="transmembrane region" description="Helical" evidence="16">
    <location>
        <begin position="202"/>
        <end position="225"/>
    </location>
</feature>
<keyword evidence="2 16" id="KW-0813">Transport</keyword>
<feature type="region of interest" description="Disordered" evidence="17">
    <location>
        <begin position="424"/>
        <end position="445"/>
    </location>
</feature>
<reference evidence="20" key="1">
    <citation type="submission" date="2025-08" db="UniProtKB">
        <authorList>
            <consortium name="RefSeq"/>
        </authorList>
    </citation>
    <scope>IDENTIFICATION</scope>
    <source>
        <tissue evidence="20">Gonad</tissue>
    </source>
</reference>
<feature type="transmembrane region" description="Helical" evidence="16">
    <location>
        <begin position="133"/>
        <end position="157"/>
    </location>
</feature>
<feature type="domain" description="Ion transport" evidence="18">
    <location>
        <begin position="1101"/>
        <end position="1413"/>
    </location>
</feature>
<dbReference type="FunFam" id="1.10.287.70:FF:000001">
    <property type="entry name" value="Sodium channel protein"/>
    <property type="match status" value="1"/>
</dbReference>
<keyword evidence="4" id="KW-1003">Cell membrane</keyword>
<feature type="region of interest" description="Disordered" evidence="17">
    <location>
        <begin position="1862"/>
        <end position="1903"/>
    </location>
</feature>
<feature type="region of interest" description="Disordered" evidence="17">
    <location>
        <begin position="962"/>
        <end position="981"/>
    </location>
</feature>
<dbReference type="SUPFAM" id="SSF81324">
    <property type="entry name" value="Voltage-gated potassium channels"/>
    <property type="match status" value="4"/>
</dbReference>
<evidence type="ECO:0000313" key="19">
    <source>
        <dbReference type="Proteomes" id="UP000515135"/>
    </source>
</evidence>
<evidence type="ECO:0000256" key="17">
    <source>
        <dbReference type="SAM" id="MobiDB-lite"/>
    </source>
</evidence>
<dbReference type="GeneID" id="109467633"/>
<name>A0A6P4YVE6_BRABE</name>
<accession>A0A6P4YVE6</accession>
<feature type="transmembrane region" description="Helical" evidence="16">
    <location>
        <begin position="1503"/>
        <end position="1522"/>
    </location>
</feature>
<feature type="transmembrane region" description="Helical" evidence="16">
    <location>
        <begin position="391"/>
        <end position="417"/>
    </location>
</feature>
<dbReference type="FunFam" id="1.20.120.350:FF:000023">
    <property type="entry name" value="Sodium channel protein"/>
    <property type="match status" value="1"/>
</dbReference>
<keyword evidence="7 16" id="KW-0851">Voltage-gated channel</keyword>
<keyword evidence="13" id="KW-0325">Glycoprotein</keyword>
<evidence type="ECO:0000256" key="9">
    <source>
        <dbReference type="ARBA" id="ARBA00023053"/>
    </source>
</evidence>
<dbReference type="GO" id="GO:0001518">
    <property type="term" value="C:voltage-gated sodium channel complex"/>
    <property type="evidence" value="ECO:0007669"/>
    <property type="project" value="UniProtKB-UniRule"/>
</dbReference>